<evidence type="ECO:0000259" key="16">
    <source>
        <dbReference type="PROSITE" id="PS51194"/>
    </source>
</evidence>
<dbReference type="InterPro" id="IPR049730">
    <property type="entry name" value="SNF2/RAD54-like_C"/>
</dbReference>
<keyword evidence="18" id="KW-0347">Helicase</keyword>
<feature type="compositionally biased region" description="Acidic residues" evidence="14">
    <location>
        <begin position="1"/>
        <end position="13"/>
    </location>
</feature>
<keyword evidence="9" id="KW-0010">Activator</keyword>
<feature type="region of interest" description="Disordered" evidence="14">
    <location>
        <begin position="932"/>
        <end position="986"/>
    </location>
</feature>
<dbReference type="Pfam" id="PF00176">
    <property type="entry name" value="SNF2-rel_dom"/>
    <property type="match status" value="1"/>
</dbReference>
<gene>
    <name evidence="18" type="ORF">AYI68_g7127</name>
</gene>
<evidence type="ECO:0000256" key="14">
    <source>
        <dbReference type="SAM" id="MobiDB-lite"/>
    </source>
</evidence>
<keyword evidence="13" id="KW-0175">Coiled coil</keyword>
<dbReference type="PROSITE" id="PS51413">
    <property type="entry name" value="DBINO"/>
    <property type="match status" value="1"/>
</dbReference>
<feature type="compositionally biased region" description="Polar residues" evidence="14">
    <location>
        <begin position="2075"/>
        <end position="2089"/>
    </location>
</feature>
<feature type="compositionally biased region" description="Low complexity" evidence="14">
    <location>
        <begin position="2219"/>
        <end position="2233"/>
    </location>
</feature>
<comment type="domain">
    <text evidence="12">The DBINO region is involved in binding to DNA.</text>
</comment>
<feature type="compositionally biased region" description="Polar residues" evidence="14">
    <location>
        <begin position="2102"/>
        <end position="2113"/>
    </location>
</feature>
<evidence type="ECO:0000256" key="6">
    <source>
        <dbReference type="ARBA" id="ARBA00022801"/>
    </source>
</evidence>
<feature type="compositionally biased region" description="Basic and acidic residues" evidence="14">
    <location>
        <begin position="2142"/>
        <end position="2153"/>
    </location>
</feature>
<comment type="catalytic activity">
    <reaction evidence="12">
        <text>ATP + H2O = ADP + phosphate + H(+)</text>
        <dbReference type="Rhea" id="RHEA:13065"/>
        <dbReference type="ChEBI" id="CHEBI:15377"/>
        <dbReference type="ChEBI" id="CHEBI:15378"/>
        <dbReference type="ChEBI" id="CHEBI:30616"/>
        <dbReference type="ChEBI" id="CHEBI:43474"/>
        <dbReference type="ChEBI" id="CHEBI:456216"/>
    </reaction>
</comment>
<dbReference type="Gene3D" id="3.40.50.300">
    <property type="entry name" value="P-loop containing nucleotide triphosphate hydrolases"/>
    <property type="match status" value="1"/>
</dbReference>
<dbReference type="EMBL" id="LSSL01005463">
    <property type="protein sequence ID" value="OLY78817.1"/>
    <property type="molecule type" value="Genomic_DNA"/>
</dbReference>
<comment type="subcellular location">
    <subcellularLocation>
        <location evidence="1 12">Nucleus</location>
    </subcellularLocation>
</comment>
<dbReference type="SMART" id="SM00490">
    <property type="entry name" value="HELICc"/>
    <property type="match status" value="1"/>
</dbReference>
<feature type="compositionally biased region" description="Basic residues" evidence="14">
    <location>
        <begin position="2284"/>
        <end position="2295"/>
    </location>
</feature>
<organism evidence="18 19">
    <name type="scientific">Smittium mucronatum</name>
    <dbReference type="NCBI Taxonomy" id="133383"/>
    <lineage>
        <taxon>Eukaryota</taxon>
        <taxon>Fungi</taxon>
        <taxon>Fungi incertae sedis</taxon>
        <taxon>Zoopagomycota</taxon>
        <taxon>Kickxellomycotina</taxon>
        <taxon>Harpellomycetes</taxon>
        <taxon>Harpellales</taxon>
        <taxon>Legeriomycetaceae</taxon>
        <taxon>Smittium</taxon>
    </lineage>
</organism>
<evidence type="ECO:0000256" key="5">
    <source>
        <dbReference type="ARBA" id="ARBA00022763"/>
    </source>
</evidence>
<comment type="similarity">
    <text evidence="2 12">Belongs to the SNF2/RAD54 helicase family.</text>
</comment>
<dbReference type="InterPro" id="IPR000330">
    <property type="entry name" value="SNF2_N"/>
</dbReference>
<dbReference type="CDD" id="cd18793">
    <property type="entry name" value="SF2_C_SNF"/>
    <property type="match status" value="1"/>
</dbReference>
<dbReference type="GO" id="GO:0042393">
    <property type="term" value="F:histone binding"/>
    <property type="evidence" value="ECO:0007669"/>
    <property type="project" value="TreeGrafter"/>
</dbReference>
<feature type="compositionally biased region" description="Polar residues" evidence="14">
    <location>
        <begin position="116"/>
        <end position="139"/>
    </location>
</feature>
<feature type="domain" description="Helicase C-terminal" evidence="16">
    <location>
        <begin position="1925"/>
        <end position="2075"/>
    </location>
</feature>
<dbReference type="GO" id="GO:0004386">
    <property type="term" value="F:helicase activity"/>
    <property type="evidence" value="ECO:0007669"/>
    <property type="project" value="UniProtKB-KW"/>
</dbReference>
<evidence type="ECO:0000256" key="3">
    <source>
        <dbReference type="ARBA" id="ARBA00019805"/>
    </source>
</evidence>
<evidence type="ECO:0000313" key="19">
    <source>
        <dbReference type="Proteomes" id="UP000187455"/>
    </source>
</evidence>
<keyword evidence="10 12" id="KW-0234">DNA repair</keyword>
<evidence type="ECO:0000256" key="7">
    <source>
        <dbReference type="ARBA" id="ARBA00022840"/>
    </source>
</evidence>
<dbReference type="SMART" id="SM00487">
    <property type="entry name" value="DEXDc"/>
    <property type="match status" value="1"/>
</dbReference>
<dbReference type="GO" id="GO:0016887">
    <property type="term" value="F:ATP hydrolysis activity"/>
    <property type="evidence" value="ECO:0007669"/>
    <property type="project" value="TreeGrafter"/>
</dbReference>
<feature type="domain" description="DBINO" evidence="17">
    <location>
        <begin position="1108"/>
        <end position="1245"/>
    </location>
</feature>
<dbReference type="InterPro" id="IPR027417">
    <property type="entry name" value="P-loop_NTPase"/>
</dbReference>
<evidence type="ECO:0000259" key="15">
    <source>
        <dbReference type="PROSITE" id="PS51192"/>
    </source>
</evidence>
<dbReference type="FunFam" id="3.40.50.10810:FF:000006">
    <property type="entry name" value="Putative DNA helicase INO80"/>
    <property type="match status" value="1"/>
</dbReference>
<evidence type="ECO:0000256" key="1">
    <source>
        <dbReference type="ARBA" id="ARBA00004123"/>
    </source>
</evidence>
<evidence type="ECO:0000256" key="11">
    <source>
        <dbReference type="ARBA" id="ARBA00023242"/>
    </source>
</evidence>
<feature type="compositionally biased region" description="Polar residues" evidence="14">
    <location>
        <begin position="938"/>
        <end position="947"/>
    </location>
</feature>
<comment type="function">
    <text evidence="12">ATPase component of the INO80 complex which remodels chromatin by shifting nucleosomes and is involved in DNA repair.</text>
</comment>
<feature type="region of interest" description="Disordered" evidence="14">
    <location>
        <begin position="570"/>
        <end position="598"/>
    </location>
</feature>
<dbReference type="PANTHER" id="PTHR45685:SF2">
    <property type="entry name" value="CHROMATIN-REMODELING ATPASE INO80"/>
    <property type="match status" value="1"/>
</dbReference>
<keyword evidence="19" id="KW-1185">Reference proteome</keyword>
<keyword evidence="7 12" id="KW-0067">ATP-binding</keyword>
<dbReference type="InterPro" id="IPR050520">
    <property type="entry name" value="INO80/SWR1_helicase"/>
</dbReference>
<feature type="region of interest" description="Disordered" evidence="14">
    <location>
        <begin position="2075"/>
        <end position="2155"/>
    </location>
</feature>
<accession>A0A1R0GPJ6</accession>
<evidence type="ECO:0000256" key="10">
    <source>
        <dbReference type="ARBA" id="ARBA00023204"/>
    </source>
</evidence>
<feature type="coiled-coil region" evidence="13">
    <location>
        <begin position="1192"/>
        <end position="1228"/>
    </location>
</feature>
<keyword evidence="8 12" id="KW-0238">DNA-binding</keyword>
<dbReference type="STRING" id="133383.A0A1R0GPJ6"/>
<evidence type="ECO:0000256" key="8">
    <source>
        <dbReference type="ARBA" id="ARBA00023125"/>
    </source>
</evidence>
<dbReference type="InterPro" id="IPR014001">
    <property type="entry name" value="Helicase_ATP-bd"/>
</dbReference>
<keyword evidence="4" id="KW-0547">Nucleotide-binding</keyword>
<dbReference type="GO" id="GO:0003677">
    <property type="term" value="F:DNA binding"/>
    <property type="evidence" value="ECO:0007669"/>
    <property type="project" value="UniProtKB-UniRule"/>
</dbReference>
<protein>
    <recommendedName>
        <fullName evidence="3 12">Chromatin-remodeling ATPase INO80</fullName>
        <ecNumber evidence="12">3.6.4.-</ecNumber>
    </recommendedName>
</protein>
<evidence type="ECO:0000256" key="13">
    <source>
        <dbReference type="SAM" id="Coils"/>
    </source>
</evidence>
<keyword evidence="11" id="KW-0539">Nucleus</keyword>
<dbReference type="Gene3D" id="3.40.50.10810">
    <property type="entry name" value="Tandem AAA-ATPase domain"/>
    <property type="match status" value="1"/>
</dbReference>
<keyword evidence="6 12" id="KW-0378">Hydrolase</keyword>
<evidence type="ECO:0000259" key="17">
    <source>
        <dbReference type="PROSITE" id="PS51413"/>
    </source>
</evidence>
<name>A0A1R0GPJ6_9FUNG</name>
<evidence type="ECO:0000256" key="2">
    <source>
        <dbReference type="ARBA" id="ARBA00007025"/>
    </source>
</evidence>
<dbReference type="InterPro" id="IPR020838">
    <property type="entry name" value="DBINO"/>
</dbReference>
<proteinExistence type="inferred from homology"/>
<dbReference type="SUPFAM" id="SSF52540">
    <property type="entry name" value="P-loop containing nucleoside triphosphate hydrolases"/>
    <property type="match status" value="2"/>
</dbReference>
<evidence type="ECO:0000256" key="9">
    <source>
        <dbReference type="ARBA" id="ARBA00023159"/>
    </source>
</evidence>
<dbReference type="PROSITE" id="PS51192">
    <property type="entry name" value="HELICASE_ATP_BIND_1"/>
    <property type="match status" value="1"/>
</dbReference>
<feature type="compositionally biased region" description="Polar residues" evidence="14">
    <location>
        <begin position="2296"/>
        <end position="2305"/>
    </location>
</feature>
<dbReference type="Proteomes" id="UP000187455">
    <property type="component" value="Unassembled WGS sequence"/>
</dbReference>
<evidence type="ECO:0000256" key="4">
    <source>
        <dbReference type="ARBA" id="ARBA00022741"/>
    </source>
</evidence>
<dbReference type="EC" id="3.6.4.-" evidence="12"/>
<feature type="domain" description="Helicase ATP-binding" evidence="15">
    <location>
        <begin position="1347"/>
        <end position="1519"/>
    </location>
</feature>
<dbReference type="InterPro" id="IPR001650">
    <property type="entry name" value="Helicase_C-like"/>
</dbReference>
<dbReference type="PROSITE" id="PS51194">
    <property type="entry name" value="HELICASE_CTER"/>
    <property type="match status" value="1"/>
</dbReference>
<feature type="region of interest" description="Disordered" evidence="14">
    <location>
        <begin position="2217"/>
        <end position="2239"/>
    </location>
</feature>
<dbReference type="GO" id="GO:0006281">
    <property type="term" value="P:DNA repair"/>
    <property type="evidence" value="ECO:0007669"/>
    <property type="project" value="UniProtKB-UniRule"/>
</dbReference>
<dbReference type="GO" id="GO:0006338">
    <property type="term" value="P:chromatin remodeling"/>
    <property type="evidence" value="ECO:0007669"/>
    <property type="project" value="UniProtKB-UniRule"/>
</dbReference>
<feature type="region of interest" description="Disordered" evidence="14">
    <location>
        <begin position="454"/>
        <end position="487"/>
    </location>
</feature>
<keyword evidence="5 12" id="KW-0227">DNA damage</keyword>
<comment type="caution">
    <text evidence="18">The sequence shown here is derived from an EMBL/GenBank/DDBJ whole genome shotgun (WGS) entry which is preliminary data.</text>
</comment>
<dbReference type="GO" id="GO:0005524">
    <property type="term" value="F:ATP binding"/>
    <property type="evidence" value="ECO:0007669"/>
    <property type="project" value="UniProtKB-UniRule"/>
</dbReference>
<dbReference type="Pfam" id="PF13892">
    <property type="entry name" value="DBINO"/>
    <property type="match status" value="1"/>
</dbReference>
<feature type="compositionally biased region" description="Polar residues" evidence="14">
    <location>
        <begin position="570"/>
        <end position="579"/>
    </location>
</feature>
<sequence>MDDNSNIIEDEDQNPAPHFSDDQPSNRNDELYPLPGRDDHRFDDLPSSPSHRYPRYVDPIIEAPAYHSPTSSELLPQEDASNSNVSNTIESYSKYNNNPIKLRSSDFPRFNDENSKNNSESPVYYNNSPRFTENDPSIRNSRDSEFFNRSNNSLGYRSNVDVFDNRSDSFSQISLPHIQDHFPENSMHSFSENSPVSRNLLFQSPSRKPFSKEKQFPQLLRSISPIHNIDSPRSATSVGNLDPKGMVFEDGSDSQFDHSRNSEYSSYRDDFSNSRQFYLDDQLAERTSAHSYPPINKSALNSYDETPLPRDRLSEIVSEIPASRGLNLTDIINRDEGSLYTRPPSRNPNRYLKYPSYDRTSEVNMNDDDEALSLDNQPSSYFPPEEGHDYNIKNFEFNRSQKMASSHVANTVENRGSRRSVEEAALGLLGMNSNVIKTQKKVSQNRVSISNLLSNNDSDFPAKSSESHKSPSFKNRPQNENSIYGSNYSNNYPIVEDACAMDEYHSDRSDKGFYVESYRESTSPKNATENLETSIDVIRSGSIPHNGLSSPKDSVYSEFKKIKDIKRNSIQSTYSPSTKHNQHGLYAPIDNSISSDHDVVQSPQSTELISKCSSTNYNLDKTYDVLKTSHNQDEAPKKIVIQSIKLQGSSINNSRSSNHLLKPSTDTNKVFRSISPQNDDQYLLTHGETGAEDLVMDNYPPHSIEVDDHYRDLNSGFKDAQKINSNAIQPDSGRISDPYNYTFRKSSYNDMSNDNMSYNSNINSENEDSDEYLRSMTNEHSFYQDNDSESYKEYLNLRSKLAVQSYERRARKKRRRYHYNFMNKYGNKMPMKLFNEVPIFSSGDSCSSEDSVEFYKKNDKPISNSNHNKRYRLNGDASNHIINRVCSKLLTRNVLNGYQKASVSDFKGNYSSNPNSFNADYTSHIKGSIRSKFPHSSEGVNGISSGDLTPDYSIKNNSHDNSNHCNSYDNSPGVSSHNPDGKFSSKEKKDGIFLRISHLQKQVLNETSNLDTFKFPVSGPSSNEIIHQNVHIGKIENVADSQSNGKNLEIPVISSTEIPRSPFSFENETHIMKGKVNHPQISKLEAEIQLQKDLQKKKRDEIMELRSELRSVVLEHIPKAYKQYLLSVSSRQSNCRKVSMLCQREVRRSHGPSIIRGGPLSTLGDNRAPKEVITRARRSTREALFFWKRHEKEEREARKKAEKEALDKVKLEEEAREATRQSRKLNFLITQTELYSHFVGEKIKGEKSIGSKYSESKNMEELDFASATDEAIHERASINARAAMAKQLEKTKEFDGDRSGKLDVSDAVDSMNFQEPSTLGGSTETTQPKMMMCKLKEYQLKGLQWLASLYEQGINGILADEMGLGKTVQSISLMAYLAEVHGIWGPFMVVAPSSTLHNWQQEVSKFTPDFKILPYWGTQKDRKILRKSFWNLKHLGRRESPFHILITSYQLVVIDEPVLNRVKWQYMVLDEAQAIKSSSSARWKSLLQFKCRNRLLLTGTPIQNSMQELWALLHFIMPSLFDSHEEFSEWFSRDIEAHAENNALLNGHQLKRLHLILKPFMLRRIKKHVQHELGDKIEHLVPCTLTHRQAQMYSGLMKKVSISDLLARIQNTSSNSNESEESLMNLVMQFRKVCNHPELFERAEVESPFAFSNFSSSKINRSCSNSLYTPLKSYIVYHLPRIISEMVYNFEFSNDVKYRKFDGSKSLSRDLNLWNEFNIFSHSSPYIGMHFLRLCFDLKFSVSSPYSSIENFLGGLENYINHSSLLKTYTYLGTPGFETNVFDRVKWNSTGLNFVQFNEVGSILGLKNFQVIGSILDISCNIFNYSQSKTLPPAFKPNSVALAPELYSSGSSFAVASESFLLDHPLRSRLSFRELPCRLNNSFIIKPLRTKNYYNLSMPFLNHGSSPIWTPSVDKLIRYSGKMVVLDELLAKLKAENHRVLIYFQMTKMIDLMEEYLAYRQYTYLRLDGSSKISDRRNMVMDWQTRPEFFIFLLSTRAGGLGINLTAADTVIFYDSDWNPTVDQQAMDRAHRLGQTKQVTVYRLITQGTIEGRILERASQKNSIHKIVIAGGDTSTASGGLNQSESQPKPKSPLLEGPVSDSGYSNADSNSVESGKKALDVGGKSSNKKGLPENNNTQHISRPLDHDNDHDDAFAPTMMELKPNDIASLLLDESSGNDDKLWSEKLVVARNVSNDKSPMDDLLAKSKRNLSDLEQKNMSISPLSPLPTNTSTPASQTSGYIKGRADHYFDAYYASMELQNQLNKDSVNSKSSKKTKLPLPSKTIKNKRASKRSTARQKFSGQPSLDKNHKKKEPDAGLIDGDIKLDVDVNSGCN</sequence>
<feature type="compositionally biased region" description="Basic and acidic residues" evidence="14">
    <location>
        <begin position="103"/>
        <end position="115"/>
    </location>
</feature>
<reference evidence="18 19" key="1">
    <citation type="journal article" date="2016" name="Mol. Biol. Evol.">
        <title>Genome-Wide Survey of Gut Fungi (Harpellales) Reveals the First Horizontally Transferred Ubiquitin Gene from a Mosquito Host.</title>
        <authorList>
            <person name="Wang Y."/>
            <person name="White M.M."/>
            <person name="Kvist S."/>
            <person name="Moncalvo J.M."/>
        </authorList>
    </citation>
    <scope>NUCLEOTIDE SEQUENCE [LARGE SCALE GENOMIC DNA]</scope>
    <source>
        <strain evidence="18 19">ALG-7-W6</strain>
    </source>
</reference>
<feature type="region of interest" description="Disordered" evidence="14">
    <location>
        <begin position="2264"/>
        <end position="2334"/>
    </location>
</feature>
<evidence type="ECO:0000313" key="18">
    <source>
        <dbReference type="EMBL" id="OLY78817.1"/>
    </source>
</evidence>
<dbReference type="InterPro" id="IPR038718">
    <property type="entry name" value="SNF2-like_sf"/>
</dbReference>
<feature type="compositionally biased region" description="Polar residues" evidence="14">
    <location>
        <begin position="68"/>
        <end position="99"/>
    </location>
</feature>
<dbReference type="Pfam" id="PF00271">
    <property type="entry name" value="Helicase_C"/>
    <property type="match status" value="1"/>
</dbReference>
<comment type="subunit">
    <text evidence="12">Component of the INO80 chromatin-remodeling complex.</text>
</comment>
<dbReference type="OrthoDB" id="448448at2759"/>
<feature type="region of interest" description="Disordered" evidence="14">
    <location>
        <begin position="1"/>
        <end position="151"/>
    </location>
</feature>
<evidence type="ECO:0000256" key="12">
    <source>
        <dbReference type="RuleBase" id="RU368001"/>
    </source>
</evidence>
<dbReference type="GO" id="GO:0031011">
    <property type="term" value="C:Ino80 complex"/>
    <property type="evidence" value="ECO:0007669"/>
    <property type="project" value="UniProtKB-UniRule"/>
</dbReference>
<dbReference type="PANTHER" id="PTHR45685">
    <property type="entry name" value="HELICASE SRCAP-RELATED"/>
    <property type="match status" value="1"/>
</dbReference>